<reference evidence="2 3" key="1">
    <citation type="submission" date="2015-01" db="EMBL/GenBank/DDBJ databases">
        <title>Genome of allotetraploid Gossypium barbadense reveals genomic plasticity and fiber elongation in cotton evolution.</title>
        <authorList>
            <person name="Chen X."/>
            <person name="Liu X."/>
            <person name="Zhao B."/>
            <person name="Zheng H."/>
            <person name="Hu Y."/>
            <person name="Lu G."/>
            <person name="Yang C."/>
            <person name="Chen J."/>
            <person name="Shan C."/>
            <person name="Zhang L."/>
            <person name="Zhou Y."/>
            <person name="Wang L."/>
            <person name="Guo W."/>
            <person name="Bai Y."/>
            <person name="Ruan J."/>
            <person name="Shangguan X."/>
            <person name="Mao Y."/>
            <person name="Jiang J."/>
            <person name="Zhu Y."/>
            <person name="Lei J."/>
            <person name="Kang H."/>
            <person name="Chen S."/>
            <person name="He X."/>
            <person name="Wang R."/>
            <person name="Wang Y."/>
            <person name="Chen J."/>
            <person name="Wang L."/>
            <person name="Yu S."/>
            <person name="Wang B."/>
            <person name="Wei J."/>
            <person name="Song S."/>
            <person name="Lu X."/>
            <person name="Gao Z."/>
            <person name="Gu W."/>
            <person name="Deng X."/>
            <person name="Ma D."/>
            <person name="Wang S."/>
            <person name="Liang W."/>
            <person name="Fang L."/>
            <person name="Cai C."/>
            <person name="Zhu X."/>
            <person name="Zhou B."/>
            <person name="Zhang Y."/>
            <person name="Chen Z."/>
            <person name="Xu S."/>
            <person name="Zhu R."/>
            <person name="Wang S."/>
            <person name="Zhang T."/>
            <person name="Zhao G."/>
        </authorList>
    </citation>
    <scope>NUCLEOTIDE SEQUENCE [LARGE SCALE GENOMIC DNA]</scope>
    <source>
        <strain evidence="3">cv. Xinhai21</strain>
        <tissue evidence="2">Leaf</tissue>
    </source>
</reference>
<evidence type="ECO:0000313" key="2">
    <source>
        <dbReference type="EMBL" id="PPR89269.1"/>
    </source>
</evidence>
<feature type="region of interest" description="Disordered" evidence="1">
    <location>
        <begin position="1"/>
        <end position="21"/>
    </location>
</feature>
<protein>
    <submittedName>
        <fullName evidence="2">Uncharacterized protein</fullName>
    </submittedName>
</protein>
<accession>A0A2P5WDV7</accession>
<evidence type="ECO:0000256" key="1">
    <source>
        <dbReference type="SAM" id="MobiDB-lite"/>
    </source>
</evidence>
<organism evidence="2 3">
    <name type="scientific">Gossypium barbadense</name>
    <name type="common">Sea Island cotton</name>
    <name type="synonym">Hibiscus barbadensis</name>
    <dbReference type="NCBI Taxonomy" id="3634"/>
    <lineage>
        <taxon>Eukaryota</taxon>
        <taxon>Viridiplantae</taxon>
        <taxon>Streptophyta</taxon>
        <taxon>Embryophyta</taxon>
        <taxon>Tracheophyta</taxon>
        <taxon>Spermatophyta</taxon>
        <taxon>Magnoliopsida</taxon>
        <taxon>eudicotyledons</taxon>
        <taxon>Gunneridae</taxon>
        <taxon>Pentapetalae</taxon>
        <taxon>rosids</taxon>
        <taxon>malvids</taxon>
        <taxon>Malvales</taxon>
        <taxon>Malvaceae</taxon>
        <taxon>Malvoideae</taxon>
        <taxon>Gossypium</taxon>
    </lineage>
</organism>
<sequence length="367" mass="42028">MSLKEVHDSFSSSSRGPVHEDRRLQIEELDEWWMHKPRTPDKPKLCQNKPDTSPNQLKVGDKVLLDASDPHIVTTTPNEETLLTVLSIFQFSTVDVSHPKFDTFKVSSQRHGQSHGRASEQVQMAGSIRALLTTDPWELFFEIIEPTYLELTMELCSMFHLQALMTRYDDPDTVQFCLGTRESTGIINTHDVYFLWCMSQGHVIDLAYFIALAIQHQTEQHRKGVISIGPYVTRLERHFGLLNIVAQKSSLTLISQMSPQGISSMLSMRMIESTRAHRLSDHHPLVQFMWQLHMLTSLSASTDLSSIVFNDLTTLMLLYSRFVNTSTSHRQSHLANHPAMKMTYGLMNLYDCRSILLHPRTNYSPKL</sequence>
<dbReference type="EMBL" id="KZ668001">
    <property type="protein sequence ID" value="PPR89269.1"/>
    <property type="molecule type" value="Genomic_DNA"/>
</dbReference>
<dbReference type="AlphaFoldDB" id="A0A2P5WDV7"/>
<gene>
    <name evidence="2" type="ORF">GOBAR_AA31416</name>
</gene>
<evidence type="ECO:0000313" key="3">
    <source>
        <dbReference type="Proteomes" id="UP000239757"/>
    </source>
</evidence>
<name>A0A2P5WDV7_GOSBA</name>
<feature type="region of interest" description="Disordered" evidence="1">
    <location>
        <begin position="37"/>
        <end position="56"/>
    </location>
</feature>
<proteinExistence type="predicted"/>
<dbReference type="Proteomes" id="UP000239757">
    <property type="component" value="Unassembled WGS sequence"/>
</dbReference>